<feature type="domain" description="Serine aminopeptidase S33" evidence="2">
    <location>
        <begin position="71"/>
        <end position="184"/>
    </location>
</feature>
<comment type="caution">
    <text evidence="3">The sequence shown here is derived from an EMBL/GenBank/DDBJ whole genome shotgun (WGS) entry which is preliminary data.</text>
</comment>
<keyword evidence="1" id="KW-0472">Membrane</keyword>
<dbReference type="PANTHER" id="PTHR12277:SF81">
    <property type="entry name" value="PROTEIN ABHD13"/>
    <property type="match status" value="1"/>
</dbReference>
<evidence type="ECO:0000256" key="1">
    <source>
        <dbReference type="SAM" id="Phobius"/>
    </source>
</evidence>
<dbReference type="RefSeq" id="WP_105040106.1">
    <property type="nucleotide sequence ID" value="NZ_PPSL01000004.1"/>
</dbReference>
<dbReference type="GO" id="GO:0016787">
    <property type="term" value="F:hydrolase activity"/>
    <property type="evidence" value="ECO:0007669"/>
    <property type="project" value="UniProtKB-KW"/>
</dbReference>
<dbReference type="OrthoDB" id="9777090at2"/>
<dbReference type="InterPro" id="IPR022742">
    <property type="entry name" value="Hydrolase_4"/>
</dbReference>
<keyword evidence="1" id="KW-1133">Transmembrane helix</keyword>
<dbReference type="AlphaFoldDB" id="A0A2S7STZ3"/>
<evidence type="ECO:0000259" key="2">
    <source>
        <dbReference type="Pfam" id="PF12146"/>
    </source>
</evidence>
<dbReference type="Gene3D" id="3.40.50.1820">
    <property type="entry name" value="alpha/beta hydrolase"/>
    <property type="match status" value="1"/>
</dbReference>
<evidence type="ECO:0000313" key="4">
    <source>
        <dbReference type="Proteomes" id="UP000239872"/>
    </source>
</evidence>
<keyword evidence="4" id="KW-1185">Reference proteome</keyword>
<dbReference type="EMBL" id="PPSL01000004">
    <property type="protein sequence ID" value="PQJ10097.1"/>
    <property type="molecule type" value="Genomic_DNA"/>
</dbReference>
<evidence type="ECO:0000313" key="3">
    <source>
        <dbReference type="EMBL" id="PQJ10097.1"/>
    </source>
</evidence>
<dbReference type="InterPro" id="IPR029058">
    <property type="entry name" value="AB_hydrolase_fold"/>
</dbReference>
<keyword evidence="3" id="KW-0378">Hydrolase</keyword>
<dbReference type="Proteomes" id="UP000239872">
    <property type="component" value="Unassembled WGS sequence"/>
</dbReference>
<reference evidence="3 4" key="1">
    <citation type="submission" date="2018-01" db="EMBL/GenBank/DDBJ databases">
        <title>A novel member of the phylum Bacteroidetes isolated from glacier ice.</title>
        <authorList>
            <person name="Liu Q."/>
            <person name="Xin Y.-H."/>
        </authorList>
    </citation>
    <scope>NUCLEOTIDE SEQUENCE [LARGE SCALE GENOMIC DNA]</scope>
    <source>
        <strain evidence="3 4">RB1R16</strain>
    </source>
</reference>
<feature type="transmembrane region" description="Helical" evidence="1">
    <location>
        <begin position="6"/>
        <end position="26"/>
    </location>
</feature>
<organism evidence="3 4">
    <name type="scientific">Flavipsychrobacter stenotrophus</name>
    <dbReference type="NCBI Taxonomy" id="2077091"/>
    <lineage>
        <taxon>Bacteria</taxon>
        <taxon>Pseudomonadati</taxon>
        <taxon>Bacteroidota</taxon>
        <taxon>Chitinophagia</taxon>
        <taxon>Chitinophagales</taxon>
        <taxon>Chitinophagaceae</taxon>
        <taxon>Flavipsychrobacter</taxon>
    </lineage>
</organism>
<accession>A0A2S7STZ3</accession>
<protein>
    <submittedName>
        <fullName evidence="3">Alpha/beta hydrolase</fullName>
    </submittedName>
</protein>
<sequence>MKKFLFNTLKVICVIYILICGLLYFFQEKMIFFPEQLDKKFKFSFAEKYEELNLKTQDGTVINSVLFKADSSKGVIFYLHGNGGSARTWGKVAKTYTSLGYDIVITDYRGYGKSEGAISGQEQIYSDLQTVYDELKKRYREDKIVVLGYSIGTGPAAWVASINHPRKLILQGPYYSLTDMMQHTYPIVPTFLLEYKFSTCQYVAQCKMPVVLFHGNRDEVIYYNSSVKLREKLKPGDTLITLNGQGHNGITDNGQYLSVLPGVLR</sequence>
<gene>
    <name evidence="3" type="ORF">CJD36_015480</name>
</gene>
<name>A0A2S7STZ3_9BACT</name>
<proteinExistence type="predicted"/>
<dbReference type="SUPFAM" id="SSF53474">
    <property type="entry name" value="alpha/beta-Hydrolases"/>
    <property type="match status" value="1"/>
</dbReference>
<keyword evidence="1" id="KW-0812">Transmembrane</keyword>
<dbReference type="PANTHER" id="PTHR12277">
    <property type="entry name" value="ALPHA/BETA HYDROLASE DOMAIN-CONTAINING PROTEIN"/>
    <property type="match status" value="1"/>
</dbReference>
<dbReference type="Pfam" id="PF12146">
    <property type="entry name" value="Hydrolase_4"/>
    <property type="match status" value="1"/>
</dbReference>